<evidence type="ECO:0000256" key="5">
    <source>
        <dbReference type="SAM" id="Phobius"/>
    </source>
</evidence>
<name>A0A553QZI0_9TELE</name>
<gene>
    <name evidence="7" type="ORF">DNTS_010027</name>
</gene>
<dbReference type="EMBL" id="SRMA01025397">
    <property type="protein sequence ID" value="TRY95216.1"/>
    <property type="molecule type" value="Genomic_DNA"/>
</dbReference>
<feature type="domain" description="Ig-like" evidence="6">
    <location>
        <begin position="96"/>
        <end position="180"/>
    </location>
</feature>
<evidence type="ECO:0000256" key="2">
    <source>
        <dbReference type="ARBA" id="ARBA00022490"/>
    </source>
</evidence>
<dbReference type="InterPro" id="IPR052385">
    <property type="entry name" value="Obscurin/Obscurin-like_Reg"/>
</dbReference>
<dbReference type="Proteomes" id="UP000316079">
    <property type="component" value="Unassembled WGS sequence"/>
</dbReference>
<keyword evidence="2" id="KW-0963">Cytoplasm</keyword>
<evidence type="ECO:0000259" key="6">
    <source>
        <dbReference type="PROSITE" id="PS50835"/>
    </source>
</evidence>
<dbReference type="InterPro" id="IPR007110">
    <property type="entry name" value="Ig-like_dom"/>
</dbReference>
<feature type="non-terminal residue" evidence="7">
    <location>
        <position position="344"/>
    </location>
</feature>
<dbReference type="SMART" id="SM00408">
    <property type="entry name" value="IGc2"/>
    <property type="match status" value="1"/>
</dbReference>
<evidence type="ECO:0000256" key="1">
    <source>
        <dbReference type="ARBA" id="ARBA00004496"/>
    </source>
</evidence>
<dbReference type="InterPro" id="IPR036179">
    <property type="entry name" value="Ig-like_dom_sf"/>
</dbReference>
<evidence type="ECO:0000313" key="8">
    <source>
        <dbReference type="Proteomes" id="UP000316079"/>
    </source>
</evidence>
<dbReference type="InterPro" id="IPR003599">
    <property type="entry name" value="Ig_sub"/>
</dbReference>
<dbReference type="AlphaFoldDB" id="A0A553QZI0"/>
<evidence type="ECO:0000256" key="4">
    <source>
        <dbReference type="ARBA" id="ARBA00023157"/>
    </source>
</evidence>
<feature type="transmembrane region" description="Helical" evidence="5">
    <location>
        <begin position="314"/>
        <end position="334"/>
    </location>
</feature>
<keyword evidence="5" id="KW-0812">Transmembrane</keyword>
<dbReference type="STRING" id="623744.A0A553QZI0"/>
<protein>
    <recommendedName>
        <fullName evidence="6">Ig-like domain-containing protein</fullName>
    </recommendedName>
</protein>
<evidence type="ECO:0000313" key="7">
    <source>
        <dbReference type="EMBL" id="TRY95216.1"/>
    </source>
</evidence>
<reference evidence="7 8" key="1">
    <citation type="journal article" date="2019" name="Sci. Data">
        <title>Hybrid genome assembly and annotation of Danionella translucida.</title>
        <authorList>
            <person name="Kadobianskyi M."/>
            <person name="Schulze L."/>
            <person name="Schuelke M."/>
            <person name="Judkewitz B."/>
        </authorList>
    </citation>
    <scope>NUCLEOTIDE SEQUENCE [LARGE SCALE GENOMIC DNA]</scope>
    <source>
        <strain evidence="7 8">Bolton</strain>
    </source>
</reference>
<dbReference type="GO" id="GO:0005737">
    <property type="term" value="C:cytoplasm"/>
    <property type="evidence" value="ECO:0007669"/>
    <property type="project" value="UniProtKB-SubCell"/>
</dbReference>
<dbReference type="PANTHER" id="PTHR35971">
    <property type="entry name" value="SI:DKEY-31G6.6"/>
    <property type="match status" value="1"/>
</dbReference>
<accession>A0A553QZI0</accession>
<dbReference type="OrthoDB" id="2570713at2759"/>
<comment type="caution">
    <text evidence="7">The sequence shown here is derived from an EMBL/GenBank/DDBJ whole genome shotgun (WGS) entry which is preliminary data.</text>
</comment>
<keyword evidence="3" id="KW-0597">Phosphoprotein</keyword>
<comment type="subcellular location">
    <subcellularLocation>
        <location evidence="1">Cytoplasm</location>
    </subcellularLocation>
</comment>
<dbReference type="InterPro" id="IPR003598">
    <property type="entry name" value="Ig_sub2"/>
</dbReference>
<organism evidence="7 8">
    <name type="scientific">Danionella cerebrum</name>
    <dbReference type="NCBI Taxonomy" id="2873325"/>
    <lineage>
        <taxon>Eukaryota</taxon>
        <taxon>Metazoa</taxon>
        <taxon>Chordata</taxon>
        <taxon>Craniata</taxon>
        <taxon>Vertebrata</taxon>
        <taxon>Euteleostomi</taxon>
        <taxon>Actinopterygii</taxon>
        <taxon>Neopterygii</taxon>
        <taxon>Teleostei</taxon>
        <taxon>Ostariophysi</taxon>
        <taxon>Cypriniformes</taxon>
        <taxon>Danionidae</taxon>
        <taxon>Danioninae</taxon>
        <taxon>Danionella</taxon>
    </lineage>
</organism>
<evidence type="ECO:0000256" key="3">
    <source>
        <dbReference type="ARBA" id="ARBA00022553"/>
    </source>
</evidence>
<dbReference type="CDD" id="cd00096">
    <property type="entry name" value="Ig"/>
    <property type="match status" value="1"/>
</dbReference>
<dbReference type="SUPFAM" id="SSF48726">
    <property type="entry name" value="Immunoglobulin"/>
    <property type="match status" value="3"/>
</dbReference>
<keyword evidence="5" id="KW-1133">Transmembrane helix</keyword>
<dbReference type="InterPro" id="IPR013098">
    <property type="entry name" value="Ig_I-set"/>
</dbReference>
<proteinExistence type="predicted"/>
<dbReference type="Gene3D" id="2.60.40.10">
    <property type="entry name" value="Immunoglobulins"/>
    <property type="match status" value="3"/>
</dbReference>
<dbReference type="InterPro" id="IPR013783">
    <property type="entry name" value="Ig-like_fold"/>
</dbReference>
<keyword evidence="5" id="KW-0472">Membrane</keyword>
<dbReference type="PROSITE" id="PS50835">
    <property type="entry name" value="IG_LIKE"/>
    <property type="match status" value="1"/>
</dbReference>
<dbReference type="PANTHER" id="PTHR35971:SF5">
    <property type="entry name" value="OBSCURIN LIKE CYTOSKELETAL ADAPTOR 1"/>
    <property type="match status" value="1"/>
</dbReference>
<feature type="transmembrane region" description="Helical" evidence="5">
    <location>
        <begin position="285"/>
        <end position="307"/>
    </location>
</feature>
<keyword evidence="4" id="KW-1015">Disulfide bond</keyword>
<dbReference type="Pfam" id="PF07679">
    <property type="entry name" value="I-set"/>
    <property type="match status" value="2"/>
</dbReference>
<sequence>MFEKQAISILKGLKSVEVMEPKEACFKVETSIKLERAPKWYLNGQVLCPCPEIRIERQGTSNKLVFTQTDSSMCGTVQFTSGKSRSEARLTVAERPLIIKQPIKDVETKENGSVTLSCEFCPSPRVVRWFKARTPLFTSNKYAMKREKNRVEMTILGVKAADSGEYRCVAGGSESRGRVSVEVKKLKIIRHLEQVEAEEDGTAVFSCELNHESPSVEWLLNDRVLYINHVIKIQHSGKVYSLILKRLTPQESRVTFKTFDINESAILRVRGEISCFLFSSSFSSLLFSSLLFSSLLFSSLLFSSLLFSSLLFSSFLFSSLLFSSLLFSSLLFSLSDVQFLFSSL</sequence>
<keyword evidence="8" id="KW-1185">Reference proteome</keyword>
<dbReference type="SMART" id="SM00409">
    <property type="entry name" value="IG"/>
    <property type="match status" value="2"/>
</dbReference>